<dbReference type="AlphaFoldDB" id="A0A0C2MX84"/>
<dbReference type="OrthoDB" id="5949766at2759"/>
<evidence type="ECO:0000313" key="4">
    <source>
        <dbReference type="Proteomes" id="UP000031668"/>
    </source>
</evidence>
<protein>
    <recommendedName>
        <fullName evidence="2">Sortilin N-terminal domain-containing protein</fullName>
    </recommendedName>
</protein>
<evidence type="ECO:0000256" key="1">
    <source>
        <dbReference type="ARBA" id="ARBA00022737"/>
    </source>
</evidence>
<name>A0A0C2MX84_THEKT</name>
<dbReference type="InterPro" id="IPR036278">
    <property type="entry name" value="Sialidase_sf"/>
</dbReference>
<comment type="caution">
    <text evidence="3">The sequence shown here is derived from an EMBL/GenBank/DDBJ whole genome shotgun (WGS) entry which is preliminary data.</text>
</comment>
<feature type="domain" description="Sortilin N-terminal" evidence="2">
    <location>
        <begin position="91"/>
        <end position="232"/>
    </location>
</feature>
<proteinExistence type="predicted"/>
<keyword evidence="4" id="KW-1185">Reference proteome</keyword>
<reference evidence="3 4" key="1">
    <citation type="journal article" date="2014" name="Genome Biol. Evol.">
        <title>The genome of the myxosporean Thelohanellus kitauei shows adaptations to nutrient acquisition within its fish host.</title>
        <authorList>
            <person name="Yang Y."/>
            <person name="Xiong J."/>
            <person name="Zhou Z."/>
            <person name="Huo F."/>
            <person name="Miao W."/>
            <person name="Ran C."/>
            <person name="Liu Y."/>
            <person name="Zhang J."/>
            <person name="Feng J."/>
            <person name="Wang M."/>
            <person name="Wang M."/>
            <person name="Wang L."/>
            <person name="Yao B."/>
        </authorList>
    </citation>
    <scope>NUCLEOTIDE SEQUENCE [LARGE SCALE GENOMIC DNA]</scope>
    <source>
        <strain evidence="3">Wuqing</strain>
    </source>
</reference>
<dbReference type="InterPro" id="IPR031778">
    <property type="entry name" value="Sortilin_N"/>
</dbReference>
<dbReference type="EMBL" id="JWZT01003593">
    <property type="protein sequence ID" value="KII66222.1"/>
    <property type="molecule type" value="Genomic_DNA"/>
</dbReference>
<dbReference type="CDD" id="cd15482">
    <property type="entry name" value="Sialidase_non-viral"/>
    <property type="match status" value="1"/>
</dbReference>
<dbReference type="GO" id="GO:0005794">
    <property type="term" value="C:Golgi apparatus"/>
    <property type="evidence" value="ECO:0007669"/>
    <property type="project" value="TreeGrafter"/>
</dbReference>
<organism evidence="3 4">
    <name type="scientific">Thelohanellus kitauei</name>
    <name type="common">Myxosporean</name>
    <dbReference type="NCBI Taxonomy" id="669202"/>
    <lineage>
        <taxon>Eukaryota</taxon>
        <taxon>Metazoa</taxon>
        <taxon>Cnidaria</taxon>
        <taxon>Myxozoa</taxon>
        <taxon>Myxosporea</taxon>
        <taxon>Bivalvulida</taxon>
        <taxon>Platysporina</taxon>
        <taxon>Myxobolidae</taxon>
        <taxon>Thelohanellus</taxon>
    </lineage>
</organism>
<sequence>MIIGIIHNETNKEITTKIIHLNHLNMTLDISIYENVNEFFYLHGNLYILAWKKRSTLCLFTFNEYDRLIELVCHLSKNNKDDRKCSFVISPHVSGVIFANLKNDDNQTRTHISFDNGKNFSPIKLDGDGLHNSGNHCSVEFNLDNLYDSITKYFPETLIVKIQGAYHMKGSTSHHIFVSLNGGENWKMLDSRIEKLVILNKGRLMCGTERETGRIIYSFDEGMNWYFADISANNFQSLIPLESPSNLVITGINYDEYEEIIHLIRFDFSNVTRILNLMSGSMCERNDFGISSEQKTIDNDCQEQEIAYLVKNPSSVSFNNRTLVPPSIKPCLNEDCDWYFIIHTSERIHCLKNKSSIFDRISNINESIENGGDHALPIIDSKTYT</sequence>
<dbReference type="GO" id="GO:0016020">
    <property type="term" value="C:membrane"/>
    <property type="evidence" value="ECO:0007669"/>
    <property type="project" value="TreeGrafter"/>
</dbReference>
<evidence type="ECO:0000259" key="2">
    <source>
        <dbReference type="Pfam" id="PF15902"/>
    </source>
</evidence>
<accession>A0A0C2MX84</accession>
<dbReference type="GO" id="GO:0006892">
    <property type="term" value="P:post-Golgi vesicle-mediated transport"/>
    <property type="evidence" value="ECO:0007669"/>
    <property type="project" value="TreeGrafter"/>
</dbReference>
<dbReference type="Pfam" id="PF15902">
    <property type="entry name" value="Sortilin-Vps10"/>
    <property type="match status" value="1"/>
</dbReference>
<dbReference type="Proteomes" id="UP000031668">
    <property type="component" value="Unassembled WGS sequence"/>
</dbReference>
<dbReference type="SUPFAM" id="SSF50939">
    <property type="entry name" value="Sialidases"/>
    <property type="match status" value="1"/>
</dbReference>
<dbReference type="PANTHER" id="PTHR12106">
    <property type="entry name" value="SORTILIN RELATED"/>
    <property type="match status" value="1"/>
</dbReference>
<dbReference type="InterPro" id="IPR050310">
    <property type="entry name" value="VPS10-sortilin"/>
</dbReference>
<gene>
    <name evidence="3" type="ORF">RF11_14744</name>
</gene>
<evidence type="ECO:0000313" key="3">
    <source>
        <dbReference type="EMBL" id="KII66222.1"/>
    </source>
</evidence>
<dbReference type="PANTHER" id="PTHR12106:SF27">
    <property type="entry name" value="SORTILIN-RELATED RECEPTOR"/>
    <property type="match status" value="1"/>
</dbReference>
<keyword evidence="1" id="KW-0677">Repeat</keyword>